<reference evidence="1" key="1">
    <citation type="submission" date="2023-07" db="EMBL/GenBank/DDBJ databases">
        <title>Black Yeasts Isolated from many extreme environments.</title>
        <authorList>
            <person name="Coleine C."/>
            <person name="Stajich J.E."/>
            <person name="Selbmann L."/>
        </authorList>
    </citation>
    <scope>NUCLEOTIDE SEQUENCE</scope>
    <source>
        <strain evidence="1">CCFEE 5714</strain>
    </source>
</reference>
<dbReference type="Proteomes" id="UP001281147">
    <property type="component" value="Unassembled WGS sequence"/>
</dbReference>
<evidence type="ECO:0000313" key="1">
    <source>
        <dbReference type="EMBL" id="KAK3707719.1"/>
    </source>
</evidence>
<organism evidence="1 2">
    <name type="scientific">Vermiconidia calcicola</name>
    <dbReference type="NCBI Taxonomy" id="1690605"/>
    <lineage>
        <taxon>Eukaryota</taxon>
        <taxon>Fungi</taxon>
        <taxon>Dikarya</taxon>
        <taxon>Ascomycota</taxon>
        <taxon>Pezizomycotina</taxon>
        <taxon>Dothideomycetes</taxon>
        <taxon>Dothideomycetidae</taxon>
        <taxon>Mycosphaerellales</taxon>
        <taxon>Extremaceae</taxon>
        <taxon>Vermiconidia</taxon>
    </lineage>
</organism>
<evidence type="ECO:0000313" key="2">
    <source>
        <dbReference type="Proteomes" id="UP001281147"/>
    </source>
</evidence>
<gene>
    <name evidence="1" type="ORF">LTR37_011896</name>
</gene>
<accession>A0ACC3N0K4</accession>
<protein>
    <submittedName>
        <fullName evidence="1">Uncharacterized protein</fullName>
    </submittedName>
</protein>
<proteinExistence type="predicted"/>
<sequence>MVKADRCRILLESLTENYSDDLSKFLRMHPAQSKFDFDRQDLVYRMQATQRLVKADKEEHDPSSQAMKANIIARDHDFVRDAADEKYERPLPDTALTAKALRFQSRCAAIEEWLSKIDRTPRSLREGGVDEEPGATKWKFQEVALQDMDRASDVSFAPEQIRLAGKLLSKYKQDCADMRNGFFSLSGLWRTVRETARLLPHIVMLGILWYPQSLRSPCVTHPIMPECATGNAISGRVHCKSFSGALSLSAYDHPRILVNVANWVPVLDLVAAT</sequence>
<comment type="caution">
    <text evidence="1">The sequence shown here is derived from an EMBL/GenBank/DDBJ whole genome shotgun (WGS) entry which is preliminary data.</text>
</comment>
<dbReference type="EMBL" id="JAUTXU010000107">
    <property type="protein sequence ID" value="KAK3707719.1"/>
    <property type="molecule type" value="Genomic_DNA"/>
</dbReference>
<keyword evidence="2" id="KW-1185">Reference proteome</keyword>
<name>A0ACC3N0K4_9PEZI</name>